<feature type="domain" description="Heterokaryon incompatibility" evidence="1">
    <location>
        <begin position="43"/>
        <end position="198"/>
    </location>
</feature>
<dbReference type="InterPro" id="IPR052895">
    <property type="entry name" value="HetReg/Transcr_Mod"/>
</dbReference>
<evidence type="ECO:0000313" key="2">
    <source>
        <dbReference type="EMBL" id="KAF2790473.1"/>
    </source>
</evidence>
<dbReference type="EMBL" id="MU002071">
    <property type="protein sequence ID" value="KAF2790473.1"/>
    <property type="molecule type" value="Genomic_DNA"/>
</dbReference>
<keyword evidence="3" id="KW-1185">Reference proteome</keyword>
<dbReference type="OrthoDB" id="2157530at2759"/>
<dbReference type="PANTHER" id="PTHR24148">
    <property type="entry name" value="ANKYRIN REPEAT DOMAIN-CONTAINING PROTEIN 39 HOMOLOG-RELATED"/>
    <property type="match status" value="1"/>
</dbReference>
<evidence type="ECO:0000313" key="3">
    <source>
        <dbReference type="Proteomes" id="UP000799757"/>
    </source>
</evidence>
<gene>
    <name evidence="2" type="ORF">K505DRAFT_251066</name>
</gene>
<dbReference type="PANTHER" id="PTHR24148:SF64">
    <property type="entry name" value="HETEROKARYON INCOMPATIBILITY DOMAIN-CONTAINING PROTEIN"/>
    <property type="match status" value="1"/>
</dbReference>
<sequence length="386" mass="44329">MSTSTYIRTLQGRRIRLLEVIPDSETSILSIQLVENSLDEAEFEALSYVWGDQTEKIRIKCNGKRAEIGASLHAFLHERRRRRSMGLLWADQICIDQNNTTERTRQVRLMPAIYAKANQVIIWLGKQQPTDPEGLALAKTLYQKCRGNQYDADAGAFDFHDFDCQSRGIPDPKFDSTWSALFRILSNPWFGRVWVIQELLMAQKSVMWKGTFDLNTDVVLWSAMLIGRHRNLYENYDVAMGSPQTSALNARNIAAAYYDFKKKGPLPLYDTLSRHLGMGATDSRDRFFALAGVSSGLAEAFINYEKTFRDVACLVGKMTLLGTPNYQITEDGTEMLVLDKSPKEHRFLIEWLAFHANPQNHKMEKRARSRGPHRWEVSQDVRFVYE</sequence>
<accession>A0A6A6X2W9</accession>
<dbReference type="AlphaFoldDB" id="A0A6A6X2W9"/>
<name>A0A6A6X2W9_9PLEO</name>
<evidence type="ECO:0000259" key="1">
    <source>
        <dbReference type="Pfam" id="PF06985"/>
    </source>
</evidence>
<protein>
    <submittedName>
        <fullName evidence="2">HET-domain-containing protein</fullName>
    </submittedName>
</protein>
<dbReference type="Proteomes" id="UP000799757">
    <property type="component" value="Unassembled WGS sequence"/>
</dbReference>
<reference evidence="2" key="1">
    <citation type="journal article" date="2020" name="Stud. Mycol.">
        <title>101 Dothideomycetes genomes: a test case for predicting lifestyles and emergence of pathogens.</title>
        <authorList>
            <person name="Haridas S."/>
            <person name="Albert R."/>
            <person name="Binder M."/>
            <person name="Bloem J."/>
            <person name="Labutti K."/>
            <person name="Salamov A."/>
            <person name="Andreopoulos B."/>
            <person name="Baker S."/>
            <person name="Barry K."/>
            <person name="Bills G."/>
            <person name="Bluhm B."/>
            <person name="Cannon C."/>
            <person name="Castanera R."/>
            <person name="Culley D."/>
            <person name="Daum C."/>
            <person name="Ezra D."/>
            <person name="Gonzalez J."/>
            <person name="Henrissat B."/>
            <person name="Kuo A."/>
            <person name="Liang C."/>
            <person name="Lipzen A."/>
            <person name="Lutzoni F."/>
            <person name="Magnuson J."/>
            <person name="Mondo S."/>
            <person name="Nolan M."/>
            <person name="Ohm R."/>
            <person name="Pangilinan J."/>
            <person name="Park H.-J."/>
            <person name="Ramirez L."/>
            <person name="Alfaro M."/>
            <person name="Sun H."/>
            <person name="Tritt A."/>
            <person name="Yoshinaga Y."/>
            <person name="Zwiers L.-H."/>
            <person name="Turgeon B."/>
            <person name="Goodwin S."/>
            <person name="Spatafora J."/>
            <person name="Crous P."/>
            <person name="Grigoriev I."/>
        </authorList>
    </citation>
    <scope>NUCLEOTIDE SEQUENCE</scope>
    <source>
        <strain evidence="2">CBS 109.77</strain>
    </source>
</reference>
<organism evidence="2 3">
    <name type="scientific">Melanomma pulvis-pyrius CBS 109.77</name>
    <dbReference type="NCBI Taxonomy" id="1314802"/>
    <lineage>
        <taxon>Eukaryota</taxon>
        <taxon>Fungi</taxon>
        <taxon>Dikarya</taxon>
        <taxon>Ascomycota</taxon>
        <taxon>Pezizomycotina</taxon>
        <taxon>Dothideomycetes</taxon>
        <taxon>Pleosporomycetidae</taxon>
        <taxon>Pleosporales</taxon>
        <taxon>Melanommataceae</taxon>
        <taxon>Melanomma</taxon>
    </lineage>
</organism>
<proteinExistence type="predicted"/>
<dbReference type="InterPro" id="IPR010730">
    <property type="entry name" value="HET"/>
</dbReference>
<dbReference type="Pfam" id="PF06985">
    <property type="entry name" value="HET"/>
    <property type="match status" value="1"/>
</dbReference>